<evidence type="ECO:0000313" key="3">
    <source>
        <dbReference type="Proteomes" id="UP000177652"/>
    </source>
</evidence>
<dbReference type="CDD" id="cd00090">
    <property type="entry name" value="HTH_ARSR"/>
    <property type="match status" value="1"/>
</dbReference>
<name>A0A1F6DXB6_9BACT</name>
<dbReference type="GO" id="GO:0003700">
    <property type="term" value="F:DNA-binding transcription factor activity"/>
    <property type="evidence" value="ECO:0007669"/>
    <property type="project" value="InterPro"/>
</dbReference>
<accession>A0A1F6DXB6</accession>
<evidence type="ECO:0000259" key="1">
    <source>
        <dbReference type="SMART" id="SM00418"/>
    </source>
</evidence>
<gene>
    <name evidence="2" type="ORF">A3D71_03235</name>
</gene>
<reference evidence="2 3" key="1">
    <citation type="journal article" date="2016" name="Nat. Commun.">
        <title>Thousands of microbial genomes shed light on interconnected biogeochemical processes in an aquifer system.</title>
        <authorList>
            <person name="Anantharaman K."/>
            <person name="Brown C.T."/>
            <person name="Hug L.A."/>
            <person name="Sharon I."/>
            <person name="Castelle C.J."/>
            <person name="Probst A.J."/>
            <person name="Thomas B.C."/>
            <person name="Singh A."/>
            <person name="Wilkins M.J."/>
            <person name="Karaoz U."/>
            <person name="Brodie E.L."/>
            <person name="Williams K.H."/>
            <person name="Hubbard S.S."/>
            <person name="Banfield J.F."/>
        </authorList>
    </citation>
    <scope>NUCLEOTIDE SEQUENCE [LARGE SCALE GENOMIC DNA]</scope>
</reference>
<evidence type="ECO:0000313" key="2">
    <source>
        <dbReference type="EMBL" id="OGG66046.1"/>
    </source>
</evidence>
<dbReference type="SMART" id="SM00418">
    <property type="entry name" value="HTH_ARSR"/>
    <property type="match status" value="1"/>
</dbReference>
<dbReference type="InterPro" id="IPR001845">
    <property type="entry name" value="HTH_ArsR_DNA-bd_dom"/>
</dbReference>
<organism evidence="2 3">
    <name type="scientific">Candidatus Kaiserbacteria bacterium RIFCSPHIGHO2_02_FULL_55_20</name>
    <dbReference type="NCBI Taxonomy" id="1798497"/>
    <lineage>
        <taxon>Bacteria</taxon>
        <taxon>Candidatus Kaiseribacteriota</taxon>
    </lineage>
</organism>
<dbReference type="InterPro" id="IPR011991">
    <property type="entry name" value="ArsR-like_HTH"/>
</dbReference>
<dbReference type="Gene3D" id="1.10.10.10">
    <property type="entry name" value="Winged helix-like DNA-binding domain superfamily/Winged helix DNA-binding domain"/>
    <property type="match status" value="1"/>
</dbReference>
<dbReference type="EMBL" id="MFLK01000021">
    <property type="protein sequence ID" value="OGG66046.1"/>
    <property type="molecule type" value="Genomic_DNA"/>
</dbReference>
<sequence>MKYWNKARIRREREREARAGERTLQRAKESKRLRTTYSAGDTRKNTALMLDVLGSGVNRKMLARLRARGAMSVTKLAEPFCITLPAAVTRVNALERAGLLTTHKRGRIRFCVYNPAALKELSAHLASNNPLGAN</sequence>
<dbReference type="InterPro" id="IPR036388">
    <property type="entry name" value="WH-like_DNA-bd_sf"/>
</dbReference>
<comment type="caution">
    <text evidence="2">The sequence shown here is derived from an EMBL/GenBank/DDBJ whole genome shotgun (WGS) entry which is preliminary data.</text>
</comment>
<dbReference type="InterPro" id="IPR036390">
    <property type="entry name" value="WH_DNA-bd_sf"/>
</dbReference>
<feature type="domain" description="HTH arsR-type" evidence="1">
    <location>
        <begin position="48"/>
        <end position="123"/>
    </location>
</feature>
<dbReference type="STRING" id="1798497.A3D71_03235"/>
<protein>
    <recommendedName>
        <fullName evidence="1">HTH arsR-type domain-containing protein</fullName>
    </recommendedName>
</protein>
<dbReference type="SUPFAM" id="SSF46785">
    <property type="entry name" value="Winged helix' DNA-binding domain"/>
    <property type="match status" value="1"/>
</dbReference>
<dbReference type="AlphaFoldDB" id="A0A1F6DXB6"/>
<proteinExistence type="predicted"/>
<dbReference type="Proteomes" id="UP000177652">
    <property type="component" value="Unassembled WGS sequence"/>
</dbReference>